<dbReference type="PANTHER" id="PTHR43065:SF46">
    <property type="entry name" value="C4-DICARBOXYLATE TRANSPORT SENSOR PROTEIN DCTB"/>
    <property type="match status" value="1"/>
</dbReference>
<dbReference type="RefSeq" id="WP_213754228.1">
    <property type="nucleotide sequence ID" value="NZ_JAHCQH010000014.1"/>
</dbReference>
<evidence type="ECO:0000313" key="17">
    <source>
        <dbReference type="Proteomes" id="UP001166585"/>
    </source>
</evidence>
<evidence type="ECO:0000256" key="14">
    <source>
        <dbReference type="SAM" id="Phobius"/>
    </source>
</evidence>
<dbReference type="SUPFAM" id="SSF47384">
    <property type="entry name" value="Homodimeric domain of signal transducing histidine kinase"/>
    <property type="match status" value="1"/>
</dbReference>
<keyword evidence="4" id="KW-1003">Cell membrane</keyword>
<evidence type="ECO:0000256" key="11">
    <source>
        <dbReference type="ARBA" id="ARBA00022989"/>
    </source>
</evidence>
<dbReference type="PANTHER" id="PTHR43065">
    <property type="entry name" value="SENSOR HISTIDINE KINASE"/>
    <property type="match status" value="1"/>
</dbReference>
<dbReference type="CDD" id="cd00082">
    <property type="entry name" value="HisKA"/>
    <property type="match status" value="1"/>
</dbReference>
<dbReference type="SUPFAM" id="SSF55874">
    <property type="entry name" value="ATPase domain of HSP90 chaperone/DNA topoisomerase II/histidine kinase"/>
    <property type="match status" value="1"/>
</dbReference>
<protein>
    <recommendedName>
        <fullName evidence="3">histidine kinase</fullName>
        <ecNumber evidence="3">2.7.13.3</ecNumber>
    </recommendedName>
</protein>
<dbReference type="InterPro" id="IPR003661">
    <property type="entry name" value="HisK_dim/P_dom"/>
</dbReference>
<dbReference type="InterPro" id="IPR005467">
    <property type="entry name" value="His_kinase_dom"/>
</dbReference>
<keyword evidence="6" id="KW-0808">Transferase</keyword>
<dbReference type="Proteomes" id="UP001166585">
    <property type="component" value="Unassembled WGS sequence"/>
</dbReference>
<feature type="coiled-coil region" evidence="13">
    <location>
        <begin position="355"/>
        <end position="389"/>
    </location>
</feature>
<dbReference type="InterPro" id="IPR003594">
    <property type="entry name" value="HATPase_dom"/>
</dbReference>
<evidence type="ECO:0000256" key="7">
    <source>
        <dbReference type="ARBA" id="ARBA00022692"/>
    </source>
</evidence>
<evidence type="ECO:0000256" key="13">
    <source>
        <dbReference type="SAM" id="Coils"/>
    </source>
</evidence>
<sequence length="614" mass="65436">MSLVPPPTPERAVQRLPSPAPFWPWLAFAAVALALSVAAFVAAADIGRSRAVASERAAAENAATLAIAVLRGELEKQRAVPLILARDPDVRRALDGGDPHAIDTKFDAIAGETRASVIYLLDRRGVAIAASNWDEPASFVGSDYSFRDYYLTAMAQGTAEQFALGTVSNQPGLYISSRVDGPQGPLGVVVVKVQFDRVEADWKALGGQIYVADARGVVLLSTVEAWRFHVEHALSPAAIADIRHSLQFGAAPLVPLPFTRAGELLRAGEVAGRFVDARIAVPTTGWSLDVLLPVDRAIRSEQARLQLIAALLLMPGLGLAAELMRRRRRAQARLLADAQIKAELEQRVVARTAELAGANARLTEEIAERARAQERLSDAREELAKANRLATLGQVTAGVAHEINQPLAAMRTYAENARAFLKRGEPAGAEGALGRVVGLTERIGAITETLRGFARRGDGVVEPTPLSDAIAGALMILDAPLRQSGIRPVLTAVPPDLRVMGRRVELEQVLVNLMRNAIEALALVPPADPTAPPLVLGVRAEEELVIITVADRGPGLSEQQVADLFTPFRSSKAKGLGLGLVICQDIVSRFGGTLTAACRPGEGCVFTIALRRAP</sequence>
<evidence type="ECO:0000256" key="6">
    <source>
        <dbReference type="ARBA" id="ARBA00022679"/>
    </source>
</evidence>
<dbReference type="Gene3D" id="1.10.287.130">
    <property type="match status" value="1"/>
</dbReference>
<dbReference type="Gene3D" id="6.10.250.3020">
    <property type="match status" value="1"/>
</dbReference>
<dbReference type="Gene3D" id="3.30.450.20">
    <property type="entry name" value="PAS domain"/>
    <property type="match status" value="2"/>
</dbReference>
<evidence type="ECO:0000256" key="4">
    <source>
        <dbReference type="ARBA" id="ARBA00022475"/>
    </source>
</evidence>
<comment type="catalytic activity">
    <reaction evidence="1">
        <text>ATP + protein L-histidine = ADP + protein N-phospho-L-histidine.</text>
        <dbReference type="EC" id="2.7.13.3"/>
    </reaction>
</comment>
<comment type="subcellular location">
    <subcellularLocation>
        <location evidence="2">Cell membrane</location>
        <topology evidence="2">Multi-pass membrane protein</topology>
    </subcellularLocation>
</comment>
<dbReference type="SUPFAM" id="SSF103190">
    <property type="entry name" value="Sensory domain-like"/>
    <property type="match status" value="1"/>
</dbReference>
<evidence type="ECO:0000256" key="5">
    <source>
        <dbReference type="ARBA" id="ARBA00022553"/>
    </source>
</evidence>
<keyword evidence="11 14" id="KW-1133">Transmembrane helix</keyword>
<keyword evidence="14" id="KW-0472">Membrane</keyword>
<name>A0ABS5R3Z2_9HYPH</name>
<keyword evidence="13" id="KW-0175">Coiled coil</keyword>
<feature type="domain" description="Histidine kinase" evidence="15">
    <location>
        <begin position="398"/>
        <end position="614"/>
    </location>
</feature>
<dbReference type="EC" id="2.7.13.3" evidence="3"/>
<keyword evidence="9 16" id="KW-0418">Kinase</keyword>
<dbReference type="SMART" id="SM00387">
    <property type="entry name" value="HATPase_c"/>
    <property type="match status" value="1"/>
</dbReference>
<evidence type="ECO:0000259" key="15">
    <source>
        <dbReference type="PROSITE" id="PS50109"/>
    </source>
</evidence>
<keyword evidence="8" id="KW-0547">Nucleotide-binding</keyword>
<evidence type="ECO:0000256" key="1">
    <source>
        <dbReference type="ARBA" id="ARBA00000085"/>
    </source>
</evidence>
<dbReference type="SMART" id="SM00388">
    <property type="entry name" value="HisKA"/>
    <property type="match status" value="1"/>
</dbReference>
<dbReference type="GO" id="GO:0016301">
    <property type="term" value="F:kinase activity"/>
    <property type="evidence" value="ECO:0007669"/>
    <property type="project" value="UniProtKB-KW"/>
</dbReference>
<evidence type="ECO:0000256" key="2">
    <source>
        <dbReference type="ARBA" id="ARBA00004651"/>
    </source>
</evidence>
<keyword evidence="5" id="KW-0597">Phosphoprotein</keyword>
<keyword evidence="7 14" id="KW-0812">Transmembrane</keyword>
<keyword evidence="17" id="KW-1185">Reference proteome</keyword>
<evidence type="ECO:0000256" key="9">
    <source>
        <dbReference type="ARBA" id="ARBA00022777"/>
    </source>
</evidence>
<gene>
    <name evidence="16" type="ORF">KIP89_04605</name>
</gene>
<keyword evidence="10" id="KW-0067">ATP-binding</keyword>
<feature type="transmembrane region" description="Helical" evidence="14">
    <location>
        <begin position="22"/>
        <end position="44"/>
    </location>
</feature>
<organism evidence="16 17">
    <name type="scientific">Ancylobacter radicis</name>
    <dbReference type="NCBI Taxonomy" id="2836179"/>
    <lineage>
        <taxon>Bacteria</taxon>
        <taxon>Pseudomonadati</taxon>
        <taxon>Pseudomonadota</taxon>
        <taxon>Alphaproteobacteria</taxon>
        <taxon>Hyphomicrobiales</taxon>
        <taxon>Xanthobacteraceae</taxon>
        <taxon>Ancylobacter</taxon>
    </lineage>
</organism>
<accession>A0ABS5R3Z2</accession>
<keyword evidence="12" id="KW-0902">Two-component regulatory system</keyword>
<evidence type="ECO:0000256" key="10">
    <source>
        <dbReference type="ARBA" id="ARBA00022840"/>
    </source>
</evidence>
<evidence type="ECO:0000256" key="3">
    <source>
        <dbReference type="ARBA" id="ARBA00012438"/>
    </source>
</evidence>
<dbReference type="PRINTS" id="PR00344">
    <property type="entry name" value="BCTRLSENSOR"/>
</dbReference>
<dbReference type="PIRSF" id="PIRSF036431">
    <property type="entry name" value="STHK_DctB"/>
    <property type="match status" value="1"/>
</dbReference>
<dbReference type="InterPro" id="IPR004358">
    <property type="entry name" value="Sig_transdc_His_kin-like_C"/>
</dbReference>
<proteinExistence type="predicted"/>
<evidence type="ECO:0000256" key="8">
    <source>
        <dbReference type="ARBA" id="ARBA00022741"/>
    </source>
</evidence>
<evidence type="ECO:0000256" key="12">
    <source>
        <dbReference type="ARBA" id="ARBA00023012"/>
    </source>
</evidence>
<dbReference type="InterPro" id="IPR017055">
    <property type="entry name" value="Sig_transdc_His_kinase_DctB"/>
</dbReference>
<evidence type="ECO:0000313" key="16">
    <source>
        <dbReference type="EMBL" id="MBS9476383.1"/>
    </source>
</evidence>
<dbReference type="EMBL" id="JAHCQH010000014">
    <property type="protein sequence ID" value="MBS9476383.1"/>
    <property type="molecule type" value="Genomic_DNA"/>
</dbReference>
<dbReference type="InterPro" id="IPR036890">
    <property type="entry name" value="HATPase_C_sf"/>
</dbReference>
<dbReference type="Pfam" id="PF00512">
    <property type="entry name" value="HisKA"/>
    <property type="match status" value="1"/>
</dbReference>
<dbReference type="PROSITE" id="PS50109">
    <property type="entry name" value="HIS_KIN"/>
    <property type="match status" value="1"/>
</dbReference>
<dbReference type="InterPro" id="IPR029151">
    <property type="entry name" value="Sensor-like_sf"/>
</dbReference>
<comment type="caution">
    <text evidence="16">The sequence shown here is derived from an EMBL/GenBank/DDBJ whole genome shotgun (WGS) entry which is preliminary data.</text>
</comment>
<dbReference type="InterPro" id="IPR036097">
    <property type="entry name" value="HisK_dim/P_sf"/>
</dbReference>
<reference evidence="16" key="1">
    <citation type="submission" date="2021-05" db="EMBL/GenBank/DDBJ databases">
        <authorList>
            <person name="Sun Q."/>
            <person name="Inoue M."/>
        </authorList>
    </citation>
    <scope>NUCLEOTIDE SEQUENCE</scope>
    <source>
        <strain evidence="16">VKM B-3255</strain>
    </source>
</reference>
<dbReference type="Pfam" id="PF02518">
    <property type="entry name" value="HATPase_c"/>
    <property type="match status" value="1"/>
</dbReference>
<feature type="transmembrane region" description="Helical" evidence="14">
    <location>
        <begin position="305"/>
        <end position="324"/>
    </location>
</feature>
<dbReference type="Gene3D" id="3.30.565.10">
    <property type="entry name" value="Histidine kinase-like ATPase, C-terminal domain"/>
    <property type="match status" value="1"/>
</dbReference>